<evidence type="ECO:0000313" key="4">
    <source>
        <dbReference type="Proteomes" id="UP001211420"/>
    </source>
</evidence>
<dbReference type="Proteomes" id="UP001211420">
    <property type="component" value="Unassembled WGS sequence"/>
</dbReference>
<dbReference type="SUPFAM" id="SSF46997">
    <property type="entry name" value="Bacterial immunoglobulin/albumin-binding domains"/>
    <property type="match status" value="2"/>
</dbReference>
<protein>
    <recommendedName>
        <fullName evidence="2">Extracellular matrix-binding protein ebh GA module domain-containing protein</fullName>
    </recommendedName>
</protein>
<dbReference type="Pfam" id="PF01468">
    <property type="entry name" value="GA"/>
    <property type="match status" value="2"/>
</dbReference>
<comment type="caution">
    <text evidence="3">The sequence shown here is derived from an EMBL/GenBank/DDBJ whole genome shotgun (WGS) entry which is preliminary data.</text>
</comment>
<dbReference type="InterPro" id="IPR020840">
    <property type="entry name" value="Extracell_matrix-bd_GA"/>
</dbReference>
<proteinExistence type="predicted"/>
<accession>A0ABT4K442</accession>
<dbReference type="Gene3D" id="1.20.5.420">
    <property type="entry name" value="Immunoglobulin FC, subunit C"/>
    <property type="match status" value="2"/>
</dbReference>
<sequence>SAIEAANAKKSTTAYTQASDTSEFDGALTAANTLNSDKGDNEDANAVQAKIDALTNANLDGDKQLQDAKDAAIEKINALTNLNKAQKQAAIDAVNNATTKDAIDPIVETATTLNGKMGDLKSAIEAADAKKSTTAYTQASDTKAFDNALTAGNTLNSDNGDNEDAEAVQAKIDALTNANLDGDKQLQDAKDAAIAKINALTNLNKAQKQAAIDAVNNATTKDEIQPIVDTATTLDGKMGDLKKAIEAADAKKSTTAYTQASDTTAFDTALDNANTLNS</sequence>
<evidence type="ECO:0000256" key="1">
    <source>
        <dbReference type="SAM" id="MobiDB-lite"/>
    </source>
</evidence>
<dbReference type="Gene3D" id="1.20.120.1850">
    <property type="entry name" value="Ebh helix bundles repeating unit (S and A modules)"/>
    <property type="match status" value="1"/>
</dbReference>
<dbReference type="InterPro" id="IPR002988">
    <property type="entry name" value="GA_module"/>
</dbReference>
<name>A0ABT4K442_9LACO</name>
<gene>
    <name evidence="3" type="ORF">L2772_08695</name>
</gene>
<feature type="region of interest" description="Disordered" evidence="1">
    <location>
        <begin position="1"/>
        <end position="22"/>
    </location>
</feature>
<organism evidence="3 4">
    <name type="scientific">Lactobacillus mulieris</name>
    <dbReference type="NCBI Taxonomy" id="2508708"/>
    <lineage>
        <taxon>Bacteria</taxon>
        <taxon>Bacillati</taxon>
        <taxon>Bacillota</taxon>
        <taxon>Bacilli</taxon>
        <taxon>Lactobacillales</taxon>
        <taxon>Lactobacillaceae</taxon>
        <taxon>Lactobacillus</taxon>
    </lineage>
</organism>
<dbReference type="InterPro" id="IPR009063">
    <property type="entry name" value="Ig/albumin-bd_sf"/>
</dbReference>
<evidence type="ECO:0000259" key="2">
    <source>
        <dbReference type="SMART" id="SM00844"/>
    </source>
</evidence>
<feature type="non-terminal residue" evidence="3">
    <location>
        <position position="278"/>
    </location>
</feature>
<reference evidence="3 4" key="1">
    <citation type="submission" date="2022-01" db="EMBL/GenBank/DDBJ databases">
        <title>VMRC isolate genome collection.</title>
        <authorList>
            <person name="France M."/>
            <person name="Rutt L."/>
            <person name="Humphrys M."/>
            <person name="Ravel J."/>
        </authorList>
    </citation>
    <scope>NUCLEOTIDE SEQUENCE [LARGE SCALE GENOMIC DNA]</scope>
    <source>
        <strain evidence="3 4">C0172B4</strain>
    </source>
</reference>
<feature type="compositionally biased region" description="Polar residues" evidence="1">
    <location>
        <begin position="9"/>
        <end position="21"/>
    </location>
</feature>
<dbReference type="EMBL" id="JAKHPW010000031">
    <property type="protein sequence ID" value="MCZ3622912.1"/>
    <property type="molecule type" value="Genomic_DNA"/>
</dbReference>
<feature type="domain" description="Extracellular matrix-binding protein ebh GA module" evidence="2">
    <location>
        <begin position="54"/>
        <end position="111"/>
    </location>
</feature>
<feature type="non-terminal residue" evidence="3">
    <location>
        <position position="1"/>
    </location>
</feature>
<keyword evidence="4" id="KW-1185">Reference proteome</keyword>
<dbReference type="SMART" id="SM00844">
    <property type="entry name" value="GA"/>
    <property type="match status" value="2"/>
</dbReference>
<evidence type="ECO:0000313" key="3">
    <source>
        <dbReference type="EMBL" id="MCZ3622912.1"/>
    </source>
</evidence>
<feature type="domain" description="Extracellular matrix-binding protein ebh GA module" evidence="2">
    <location>
        <begin position="175"/>
        <end position="232"/>
    </location>
</feature>